<proteinExistence type="predicted"/>
<dbReference type="Proteomes" id="UP000032142">
    <property type="component" value="Unassembled WGS sequence"/>
</dbReference>
<dbReference type="AlphaFoldDB" id="A0A0B0NE36"/>
<evidence type="ECO:0000313" key="2">
    <source>
        <dbReference type="Proteomes" id="UP000032142"/>
    </source>
</evidence>
<accession>A0A0B0NE36</accession>
<name>A0A0B0NE36_GOSAR</name>
<gene>
    <name evidence="1" type="ORF">F383_13853</name>
</gene>
<reference evidence="2" key="1">
    <citation type="submission" date="2014-09" db="EMBL/GenBank/DDBJ databases">
        <authorList>
            <person name="Mudge J."/>
            <person name="Ramaraj T."/>
            <person name="Lindquist I.E."/>
            <person name="Bharti A.K."/>
            <person name="Sundararajan A."/>
            <person name="Cameron C.T."/>
            <person name="Woodward J.E."/>
            <person name="May G.D."/>
            <person name="Brubaker C."/>
            <person name="Broadhvest J."/>
            <person name="Wilkins T.A."/>
        </authorList>
    </citation>
    <scope>NUCLEOTIDE SEQUENCE</scope>
    <source>
        <strain evidence="2">cv. AKA8401</strain>
    </source>
</reference>
<dbReference type="EMBL" id="KN393117">
    <property type="protein sequence ID" value="KHG10089.1"/>
    <property type="molecule type" value="Genomic_DNA"/>
</dbReference>
<protein>
    <submittedName>
        <fullName evidence="1">Uncharacterized protein</fullName>
    </submittedName>
</protein>
<keyword evidence="2" id="KW-1185">Reference proteome</keyword>
<evidence type="ECO:0000313" key="1">
    <source>
        <dbReference type="EMBL" id="KHG10089.1"/>
    </source>
</evidence>
<sequence length="30" mass="3532">MRRAKKGLLVAHVSEVRWMVEARTMWGLGY</sequence>
<organism evidence="1 2">
    <name type="scientific">Gossypium arboreum</name>
    <name type="common">Tree cotton</name>
    <name type="synonym">Gossypium nanking</name>
    <dbReference type="NCBI Taxonomy" id="29729"/>
    <lineage>
        <taxon>Eukaryota</taxon>
        <taxon>Viridiplantae</taxon>
        <taxon>Streptophyta</taxon>
        <taxon>Embryophyta</taxon>
        <taxon>Tracheophyta</taxon>
        <taxon>Spermatophyta</taxon>
        <taxon>Magnoliopsida</taxon>
        <taxon>eudicotyledons</taxon>
        <taxon>Gunneridae</taxon>
        <taxon>Pentapetalae</taxon>
        <taxon>rosids</taxon>
        <taxon>malvids</taxon>
        <taxon>Malvales</taxon>
        <taxon>Malvaceae</taxon>
        <taxon>Malvoideae</taxon>
        <taxon>Gossypium</taxon>
    </lineage>
</organism>